<protein>
    <submittedName>
        <fullName evidence="2">Uncharacterized protein</fullName>
    </submittedName>
</protein>
<name>A0AAW1LFJ2_SAPOF</name>
<evidence type="ECO:0000313" key="3">
    <source>
        <dbReference type="Proteomes" id="UP001443914"/>
    </source>
</evidence>
<feature type="chain" id="PRO_5043609656" evidence="1">
    <location>
        <begin position="36"/>
        <end position="109"/>
    </location>
</feature>
<proteinExistence type="predicted"/>
<dbReference type="Proteomes" id="UP001443914">
    <property type="component" value="Unassembled WGS sequence"/>
</dbReference>
<dbReference type="AlphaFoldDB" id="A0AAW1LFJ2"/>
<dbReference type="EMBL" id="JBDFQZ010000004">
    <property type="protein sequence ID" value="KAK9733524.1"/>
    <property type="molecule type" value="Genomic_DNA"/>
</dbReference>
<sequence>MSAISLTCQRTRTNNSWALILQISLLPILAMICRTKEQKGHNRSSSEAVAYCGDKEIDHAISIMYGYETGIRPNSSFRSNIVFSKMCGSIINVLYYCEQLDMYASSSIF</sequence>
<reference evidence="2" key="1">
    <citation type="submission" date="2024-03" db="EMBL/GenBank/DDBJ databases">
        <title>WGS assembly of Saponaria officinalis var. Norfolk2.</title>
        <authorList>
            <person name="Jenkins J."/>
            <person name="Shu S."/>
            <person name="Grimwood J."/>
            <person name="Barry K."/>
            <person name="Goodstein D."/>
            <person name="Schmutz J."/>
            <person name="Leebens-Mack J."/>
            <person name="Osbourn A."/>
        </authorList>
    </citation>
    <scope>NUCLEOTIDE SEQUENCE [LARGE SCALE GENOMIC DNA]</scope>
    <source>
        <strain evidence="2">JIC</strain>
    </source>
</reference>
<evidence type="ECO:0000256" key="1">
    <source>
        <dbReference type="SAM" id="SignalP"/>
    </source>
</evidence>
<comment type="caution">
    <text evidence="2">The sequence shown here is derived from an EMBL/GenBank/DDBJ whole genome shotgun (WGS) entry which is preliminary data.</text>
</comment>
<organism evidence="2 3">
    <name type="scientific">Saponaria officinalis</name>
    <name type="common">Common soapwort</name>
    <name type="synonym">Lychnis saponaria</name>
    <dbReference type="NCBI Taxonomy" id="3572"/>
    <lineage>
        <taxon>Eukaryota</taxon>
        <taxon>Viridiplantae</taxon>
        <taxon>Streptophyta</taxon>
        <taxon>Embryophyta</taxon>
        <taxon>Tracheophyta</taxon>
        <taxon>Spermatophyta</taxon>
        <taxon>Magnoliopsida</taxon>
        <taxon>eudicotyledons</taxon>
        <taxon>Gunneridae</taxon>
        <taxon>Pentapetalae</taxon>
        <taxon>Caryophyllales</taxon>
        <taxon>Caryophyllaceae</taxon>
        <taxon>Caryophylleae</taxon>
        <taxon>Saponaria</taxon>
    </lineage>
</organism>
<feature type="signal peptide" evidence="1">
    <location>
        <begin position="1"/>
        <end position="35"/>
    </location>
</feature>
<gene>
    <name evidence="2" type="ORF">RND81_04G073000</name>
</gene>
<accession>A0AAW1LFJ2</accession>
<evidence type="ECO:0000313" key="2">
    <source>
        <dbReference type="EMBL" id="KAK9733524.1"/>
    </source>
</evidence>
<keyword evidence="3" id="KW-1185">Reference proteome</keyword>
<keyword evidence="1" id="KW-0732">Signal</keyword>